<organism evidence="2 3">
    <name type="scientific">Bacillus carboniphilus</name>
    <dbReference type="NCBI Taxonomy" id="86663"/>
    <lineage>
        <taxon>Bacteria</taxon>
        <taxon>Bacillati</taxon>
        <taxon>Bacillota</taxon>
        <taxon>Bacilli</taxon>
        <taxon>Bacillales</taxon>
        <taxon>Bacillaceae</taxon>
        <taxon>Bacillus</taxon>
    </lineage>
</organism>
<dbReference type="InterPro" id="IPR025616">
    <property type="entry name" value="YpjP"/>
</dbReference>
<reference evidence="2 3" key="1">
    <citation type="submission" date="2023-06" db="EMBL/GenBank/DDBJ databases">
        <title>Five Gram-positive bacteria isolated from mangrove sediments in Shenzhen, Guangdong, China.</title>
        <authorList>
            <person name="Yu S."/>
            <person name="Zheng W."/>
            <person name="Huang Y."/>
        </authorList>
    </citation>
    <scope>NUCLEOTIDE SEQUENCE [LARGE SCALE GENOMIC DNA]</scope>
    <source>
        <strain evidence="2 3">SaN35-3</strain>
    </source>
</reference>
<evidence type="ECO:0000256" key="1">
    <source>
        <dbReference type="SAM" id="SignalP"/>
    </source>
</evidence>
<keyword evidence="3" id="KW-1185">Reference proteome</keyword>
<evidence type="ECO:0000313" key="3">
    <source>
        <dbReference type="Proteomes" id="UP001197974"/>
    </source>
</evidence>
<proteinExistence type="predicted"/>
<sequence length="197" mass="23444">MKTWLRKPLFVLFSIVTFGMISPPPALTIDTSTDNSQKNTVKQPYESFDLEEYSSSWSSGTNEEDDWVSTTVENFEEQAHIKFGERISPVIEEEFQDLIVPQVEEVLNTYYNQYQEKFTYVAFSQKPSGGTGEKIFHIYDMKTGEDLLRFHVRREHPPLEGYWFEFHYHTFEDQFNQHYSLGKIYWDENIPPNWMQH</sequence>
<accession>A0ABY9JWB5</accession>
<dbReference type="Proteomes" id="UP001197974">
    <property type="component" value="Chromosome"/>
</dbReference>
<name>A0ABY9JWB5_9BACI</name>
<feature type="signal peptide" evidence="1">
    <location>
        <begin position="1"/>
        <end position="28"/>
    </location>
</feature>
<dbReference type="EMBL" id="CP129013">
    <property type="protein sequence ID" value="WLR43675.1"/>
    <property type="molecule type" value="Genomic_DNA"/>
</dbReference>
<keyword evidence="1" id="KW-0732">Signal</keyword>
<gene>
    <name evidence="2" type="ORF">LC087_05905</name>
</gene>
<evidence type="ECO:0000313" key="2">
    <source>
        <dbReference type="EMBL" id="WLR43675.1"/>
    </source>
</evidence>
<protein>
    <submittedName>
        <fullName evidence="2">YpjP family protein</fullName>
    </submittedName>
</protein>
<dbReference type="RefSeq" id="WP_226538485.1">
    <property type="nucleotide sequence ID" value="NZ_CP129013.1"/>
</dbReference>
<feature type="chain" id="PRO_5046173510" evidence="1">
    <location>
        <begin position="29"/>
        <end position="197"/>
    </location>
</feature>
<dbReference type="Pfam" id="PF14005">
    <property type="entry name" value="YpjP"/>
    <property type="match status" value="1"/>
</dbReference>